<proteinExistence type="predicted"/>
<dbReference type="AlphaFoldDB" id="A0AAE0GTJ1"/>
<evidence type="ECO:0000313" key="2">
    <source>
        <dbReference type="Proteomes" id="UP001190700"/>
    </source>
</evidence>
<sequence length="218" mass="25013">MYFQILNLPLEIRGKYEYLKVYGILPGTKPADTTFLYEKLVDELVELRETGYDVWDAFSEEFGHWTIRYTQDYVKRIAEINEQLAQAGMIVQSGPGGTFLGYRIQIARRIRKFGDGMVEVYEVTYGPWTIPPRPKQSNTLRSRETALGFLKSLRVLTEWGYGHKALLRLASSGKNATHLKPHGAFKCFQSKLFAAVPSWSRDDGEGRNDRTCSALWPY</sequence>
<dbReference type="EMBL" id="LGRX02002485">
    <property type="protein sequence ID" value="KAK3284139.1"/>
    <property type="molecule type" value="Genomic_DNA"/>
</dbReference>
<keyword evidence="2" id="KW-1185">Reference proteome</keyword>
<accession>A0AAE0GTJ1</accession>
<protein>
    <submittedName>
        <fullName evidence="1">Uncharacterized protein</fullName>
    </submittedName>
</protein>
<evidence type="ECO:0000313" key="1">
    <source>
        <dbReference type="EMBL" id="KAK3284139.1"/>
    </source>
</evidence>
<gene>
    <name evidence="1" type="ORF">CYMTET_8196</name>
</gene>
<organism evidence="1 2">
    <name type="scientific">Cymbomonas tetramitiformis</name>
    <dbReference type="NCBI Taxonomy" id="36881"/>
    <lineage>
        <taxon>Eukaryota</taxon>
        <taxon>Viridiplantae</taxon>
        <taxon>Chlorophyta</taxon>
        <taxon>Pyramimonadophyceae</taxon>
        <taxon>Pyramimonadales</taxon>
        <taxon>Pyramimonadaceae</taxon>
        <taxon>Cymbomonas</taxon>
    </lineage>
</organism>
<name>A0AAE0GTJ1_9CHLO</name>
<reference evidence="1 2" key="1">
    <citation type="journal article" date="2015" name="Genome Biol. Evol.">
        <title>Comparative Genomics of a Bacterivorous Green Alga Reveals Evolutionary Causalities and Consequences of Phago-Mixotrophic Mode of Nutrition.</title>
        <authorList>
            <person name="Burns J.A."/>
            <person name="Paasch A."/>
            <person name="Narechania A."/>
            <person name="Kim E."/>
        </authorList>
    </citation>
    <scope>NUCLEOTIDE SEQUENCE [LARGE SCALE GENOMIC DNA]</scope>
    <source>
        <strain evidence="1 2">PLY_AMNH</strain>
    </source>
</reference>
<comment type="caution">
    <text evidence="1">The sequence shown here is derived from an EMBL/GenBank/DDBJ whole genome shotgun (WGS) entry which is preliminary data.</text>
</comment>
<dbReference type="Proteomes" id="UP001190700">
    <property type="component" value="Unassembled WGS sequence"/>
</dbReference>